<gene>
    <name evidence="1" type="ORF">SAMN05660209_04564</name>
</gene>
<evidence type="ECO:0000313" key="1">
    <source>
        <dbReference type="EMBL" id="SDZ07220.1"/>
    </source>
</evidence>
<protein>
    <submittedName>
        <fullName evidence="1">Uncharacterized protein</fullName>
    </submittedName>
</protein>
<sequence>MRVSDAEYLCARADRPLRREARRDLAVHHRLGEIPTCLTVQAVIGYQRADDPRRHDLVNVKWVTPLGVETASMA</sequence>
<evidence type="ECO:0000313" key="2">
    <source>
        <dbReference type="Proteomes" id="UP000198921"/>
    </source>
</evidence>
<name>A0A1H3Q1V7_9ACTN</name>
<dbReference type="Proteomes" id="UP000198921">
    <property type="component" value="Unassembled WGS sequence"/>
</dbReference>
<organism evidence="1 2">
    <name type="scientific">Geodermatophilus africanus</name>
    <dbReference type="NCBI Taxonomy" id="1137993"/>
    <lineage>
        <taxon>Bacteria</taxon>
        <taxon>Bacillati</taxon>
        <taxon>Actinomycetota</taxon>
        <taxon>Actinomycetes</taxon>
        <taxon>Geodermatophilales</taxon>
        <taxon>Geodermatophilaceae</taxon>
        <taxon>Geodermatophilus</taxon>
    </lineage>
</organism>
<dbReference type="EMBL" id="FNOT01000019">
    <property type="protein sequence ID" value="SDZ07220.1"/>
    <property type="molecule type" value="Genomic_DNA"/>
</dbReference>
<proteinExistence type="predicted"/>
<accession>A0A1H3Q1V7</accession>
<dbReference type="AlphaFoldDB" id="A0A1H3Q1V7"/>
<reference evidence="2" key="1">
    <citation type="submission" date="2016-10" db="EMBL/GenBank/DDBJ databases">
        <authorList>
            <person name="Varghese N."/>
            <person name="Submissions S."/>
        </authorList>
    </citation>
    <scope>NUCLEOTIDE SEQUENCE [LARGE SCALE GENOMIC DNA]</scope>
    <source>
        <strain evidence="2">DSM 45422</strain>
    </source>
</reference>
<keyword evidence="2" id="KW-1185">Reference proteome</keyword>